<evidence type="ECO:0000256" key="5">
    <source>
        <dbReference type="ARBA" id="ARBA00023163"/>
    </source>
</evidence>
<dbReference type="InterPro" id="IPR036864">
    <property type="entry name" value="Zn2-C6_fun-type_DNA-bd_sf"/>
</dbReference>
<feature type="compositionally biased region" description="Polar residues" evidence="7">
    <location>
        <begin position="508"/>
        <end position="517"/>
    </location>
</feature>
<feature type="region of interest" description="Disordered" evidence="7">
    <location>
        <begin position="640"/>
        <end position="678"/>
    </location>
</feature>
<evidence type="ECO:0000256" key="2">
    <source>
        <dbReference type="ARBA" id="ARBA00022723"/>
    </source>
</evidence>
<keyword evidence="4" id="KW-0238">DNA-binding</keyword>
<evidence type="ECO:0000313" key="9">
    <source>
        <dbReference type="EMBL" id="CDK25908.1"/>
    </source>
</evidence>
<dbReference type="PROSITE" id="PS00463">
    <property type="entry name" value="ZN2_CY6_FUNGAL_1"/>
    <property type="match status" value="1"/>
</dbReference>
<evidence type="ECO:0000256" key="4">
    <source>
        <dbReference type="ARBA" id="ARBA00023125"/>
    </source>
</evidence>
<feature type="compositionally biased region" description="Acidic residues" evidence="7">
    <location>
        <begin position="642"/>
        <end position="665"/>
    </location>
</feature>
<dbReference type="InterPro" id="IPR051089">
    <property type="entry name" value="prtT"/>
</dbReference>
<keyword evidence="10" id="KW-1185">Reference proteome</keyword>
<keyword evidence="3" id="KW-0805">Transcription regulation</keyword>
<dbReference type="GO" id="GO:0008270">
    <property type="term" value="F:zinc ion binding"/>
    <property type="evidence" value="ECO:0007669"/>
    <property type="project" value="InterPro"/>
</dbReference>
<dbReference type="GeneID" id="34519306"/>
<dbReference type="SMART" id="SM00066">
    <property type="entry name" value="GAL4"/>
    <property type="match status" value="1"/>
</dbReference>
<keyword evidence="6" id="KW-0539">Nucleus</keyword>
<dbReference type="OrthoDB" id="4060227at2759"/>
<dbReference type="CDD" id="cd12148">
    <property type="entry name" value="fungal_TF_MHR"/>
    <property type="match status" value="1"/>
</dbReference>
<dbReference type="GO" id="GO:0005634">
    <property type="term" value="C:nucleus"/>
    <property type="evidence" value="ECO:0007669"/>
    <property type="project" value="UniProtKB-SubCell"/>
</dbReference>
<evidence type="ECO:0000313" key="10">
    <source>
        <dbReference type="Proteomes" id="UP000019384"/>
    </source>
</evidence>
<dbReference type="STRING" id="1382522.W6MIY1"/>
<proteinExistence type="predicted"/>
<dbReference type="HOGENOM" id="CLU_009418_0_0_1"/>
<evidence type="ECO:0000256" key="6">
    <source>
        <dbReference type="ARBA" id="ARBA00023242"/>
    </source>
</evidence>
<feature type="compositionally biased region" description="Polar residues" evidence="7">
    <location>
        <begin position="1"/>
        <end position="13"/>
    </location>
</feature>
<evidence type="ECO:0000256" key="3">
    <source>
        <dbReference type="ARBA" id="ARBA00023015"/>
    </source>
</evidence>
<evidence type="ECO:0000259" key="8">
    <source>
        <dbReference type="PROSITE" id="PS50048"/>
    </source>
</evidence>
<feature type="compositionally biased region" description="Basic and acidic residues" evidence="7">
    <location>
        <begin position="262"/>
        <end position="276"/>
    </location>
</feature>
<feature type="compositionally biased region" description="Basic and acidic residues" evidence="7">
    <location>
        <begin position="495"/>
        <end position="507"/>
    </location>
</feature>
<sequence length="843" mass="93441">MRFVSWSNKSGPSGPQPEVALQRQSEPTPEAGSSRHDKPKRNRACQRCRKAKIRCEKADARDEVACKRCSIHNLECIVEVSIPGIQVVGGGSRGVDATHNLDSRGLAGTQEGQEHVFGIPSNSKNPETKKTSPDLPEITQKPDSPNVTGWENSVENRLQKFDTALDDILGLLKDQKRDANHHVQLQPPQPPQSHPQPNPTQLPFHPSMAYPALRPPLNAPLQSPGLPQPYQYFGVPPGPAFPSAIPPAEYLAPPTLPPIASRKREFGPQDAPDPKRPAVSNSGQNKTKETTELDRIDETTGLDQILSLQEAEELFKFFDSNITPQLFGFSIASYKVEELWKSSPLLVATVCCIASMHHQRLGHLSVKLNSLLHELTKQVLFSTPKDEVEGFNTIIALCICGFWFQKDQMFTGLALQMAKTMGLNSAPGKRNRRKTSDPKRCVSDQERLKLWYLLYILDGQQALVFNRQPMIDATDGTLGLGMSLLAGPTQALVKDGTEHESEDETRNNKAGTETPTETETKNRPEPTEMANYSNLRLVSQVEYNLAISDVFKGDAWDMMAPASFGIPFRTNLELDKWMVHWTVLLSPLHAGSIWSSKSTLIYYNFAKMHINSSAVRSLHTDGLQFPTLSKAEGFMDKRIEEVDSDGSGDENDEDFNEEDEDDDETTKDTFTKELSPGESRKASSQLAISAAQTVLNLVLGDEDILHALKYVPVHIHIMLYYAALLVLNPPEYLRSSLPAKSADLASFRLVKRLRAVIASNTPVDTGFASKLLEAFDSLLYERFALFKREFDTATSSGKSPAILKTVLDQIEVELQAESPSDGALRKDKPQRISAWPGSDHGHP</sequence>
<dbReference type="PANTHER" id="PTHR31845:SF17">
    <property type="entry name" value="ZN(II)2CYS6 TRANSCRIPTION FACTOR (EUROFUNG)"/>
    <property type="match status" value="1"/>
</dbReference>
<dbReference type="GO" id="GO:0006351">
    <property type="term" value="P:DNA-templated transcription"/>
    <property type="evidence" value="ECO:0007669"/>
    <property type="project" value="InterPro"/>
</dbReference>
<dbReference type="Proteomes" id="UP000019384">
    <property type="component" value="Unassembled WGS sequence"/>
</dbReference>
<dbReference type="Pfam" id="PF00172">
    <property type="entry name" value="Zn_clus"/>
    <property type="match status" value="1"/>
</dbReference>
<evidence type="ECO:0000256" key="1">
    <source>
        <dbReference type="ARBA" id="ARBA00004123"/>
    </source>
</evidence>
<organism evidence="9 10">
    <name type="scientific">Kuraishia capsulata CBS 1993</name>
    <dbReference type="NCBI Taxonomy" id="1382522"/>
    <lineage>
        <taxon>Eukaryota</taxon>
        <taxon>Fungi</taxon>
        <taxon>Dikarya</taxon>
        <taxon>Ascomycota</taxon>
        <taxon>Saccharomycotina</taxon>
        <taxon>Pichiomycetes</taxon>
        <taxon>Pichiales</taxon>
        <taxon>Pichiaceae</taxon>
        <taxon>Kuraishia</taxon>
    </lineage>
</organism>
<accession>W6MIY1</accession>
<dbReference type="SUPFAM" id="SSF57701">
    <property type="entry name" value="Zn2/Cys6 DNA-binding domain"/>
    <property type="match status" value="1"/>
</dbReference>
<dbReference type="InterPro" id="IPR001138">
    <property type="entry name" value="Zn2Cys6_DnaBD"/>
</dbReference>
<keyword evidence="5" id="KW-0804">Transcription</keyword>
<feature type="region of interest" description="Disordered" evidence="7">
    <location>
        <begin position="493"/>
        <end position="527"/>
    </location>
</feature>
<feature type="region of interest" description="Disordered" evidence="7">
    <location>
        <begin position="116"/>
        <end position="148"/>
    </location>
</feature>
<feature type="region of interest" description="Disordered" evidence="7">
    <location>
        <begin position="818"/>
        <end position="843"/>
    </location>
</feature>
<comment type="subcellular location">
    <subcellularLocation>
        <location evidence="1">Nucleus</location>
    </subcellularLocation>
</comment>
<protein>
    <recommendedName>
        <fullName evidence="8">Zn(2)-C6 fungal-type domain-containing protein</fullName>
    </recommendedName>
</protein>
<reference evidence="9" key="2">
    <citation type="submission" date="2014-02" db="EMBL/GenBank/DDBJ databases">
        <title>Complete DNA sequence of /Kuraishia capsulata/ illustrates novel genomic features among budding yeasts (/Saccharomycotina/).</title>
        <authorList>
            <person name="Morales L."/>
            <person name="Noel B."/>
            <person name="Porcel B."/>
            <person name="Marcet-Houben M."/>
            <person name="Hullo M-F."/>
            <person name="Sacerdot C."/>
            <person name="Tekaia F."/>
            <person name="Leh-Louis V."/>
            <person name="Despons L."/>
            <person name="Khanna V."/>
            <person name="Aury J-M."/>
            <person name="Barbe V."/>
            <person name="Couloux A."/>
            <person name="Labadie K."/>
            <person name="Pelletier E."/>
            <person name="Souciet J-L."/>
            <person name="Boekhout T."/>
            <person name="Gabaldon T."/>
            <person name="Wincker P."/>
            <person name="Dujon B."/>
        </authorList>
    </citation>
    <scope>NUCLEOTIDE SEQUENCE</scope>
    <source>
        <strain evidence="9">CBS 1993</strain>
    </source>
</reference>
<name>W6MIY1_9ASCO</name>
<feature type="compositionally biased region" description="Basic residues" evidence="7">
    <location>
        <begin position="37"/>
        <end position="46"/>
    </location>
</feature>
<feature type="region of interest" description="Disordered" evidence="7">
    <location>
        <begin position="256"/>
        <end position="292"/>
    </location>
</feature>
<dbReference type="InterPro" id="IPR007219">
    <property type="entry name" value="XnlR_reg_dom"/>
</dbReference>
<feature type="region of interest" description="Disordered" evidence="7">
    <location>
        <begin position="181"/>
        <end position="223"/>
    </location>
</feature>
<reference evidence="9" key="1">
    <citation type="submission" date="2013-12" db="EMBL/GenBank/DDBJ databases">
        <authorList>
            <person name="Genoscope - CEA"/>
        </authorList>
    </citation>
    <scope>NUCLEOTIDE SEQUENCE</scope>
    <source>
        <strain evidence="9">CBS 1993</strain>
    </source>
</reference>
<feature type="region of interest" description="Disordered" evidence="7">
    <location>
        <begin position="1"/>
        <end position="46"/>
    </location>
</feature>
<feature type="compositionally biased region" description="Pro residues" evidence="7">
    <location>
        <begin position="187"/>
        <end position="200"/>
    </location>
</feature>
<dbReference type="GO" id="GO:0000976">
    <property type="term" value="F:transcription cis-regulatory region binding"/>
    <property type="evidence" value="ECO:0007669"/>
    <property type="project" value="TreeGrafter"/>
</dbReference>
<dbReference type="CDD" id="cd00067">
    <property type="entry name" value="GAL4"/>
    <property type="match status" value="1"/>
</dbReference>
<evidence type="ECO:0000256" key="7">
    <source>
        <dbReference type="SAM" id="MobiDB-lite"/>
    </source>
</evidence>
<dbReference type="Gene3D" id="4.10.240.10">
    <property type="entry name" value="Zn(2)-C6 fungal-type DNA-binding domain"/>
    <property type="match status" value="1"/>
</dbReference>
<feature type="domain" description="Zn(2)-C6 fungal-type" evidence="8">
    <location>
        <begin position="44"/>
        <end position="78"/>
    </location>
</feature>
<dbReference type="PROSITE" id="PS50048">
    <property type="entry name" value="ZN2_CY6_FUNGAL_2"/>
    <property type="match status" value="1"/>
</dbReference>
<dbReference type="SMART" id="SM00906">
    <property type="entry name" value="Fungal_trans"/>
    <property type="match status" value="1"/>
</dbReference>
<dbReference type="GO" id="GO:0000981">
    <property type="term" value="F:DNA-binding transcription factor activity, RNA polymerase II-specific"/>
    <property type="evidence" value="ECO:0007669"/>
    <property type="project" value="InterPro"/>
</dbReference>
<keyword evidence="2" id="KW-0479">Metal-binding</keyword>
<dbReference type="Pfam" id="PF04082">
    <property type="entry name" value="Fungal_trans"/>
    <property type="match status" value="1"/>
</dbReference>
<dbReference type="EMBL" id="HG793126">
    <property type="protein sequence ID" value="CDK25908.1"/>
    <property type="molecule type" value="Genomic_DNA"/>
</dbReference>
<dbReference type="AlphaFoldDB" id="W6MIY1"/>
<dbReference type="RefSeq" id="XP_022457918.1">
    <property type="nucleotide sequence ID" value="XM_022604103.1"/>
</dbReference>
<dbReference type="PANTHER" id="PTHR31845">
    <property type="entry name" value="FINGER DOMAIN PROTEIN, PUTATIVE-RELATED"/>
    <property type="match status" value="1"/>
</dbReference>
<gene>
    <name evidence="9" type="ORF">KUCA_T00001879001</name>
</gene>